<accession>A0A2P2K627</accession>
<name>A0A2P2K627_RHIMU</name>
<organism evidence="1">
    <name type="scientific">Rhizophora mucronata</name>
    <name type="common">Asiatic mangrove</name>
    <dbReference type="NCBI Taxonomy" id="61149"/>
    <lineage>
        <taxon>Eukaryota</taxon>
        <taxon>Viridiplantae</taxon>
        <taxon>Streptophyta</taxon>
        <taxon>Embryophyta</taxon>
        <taxon>Tracheophyta</taxon>
        <taxon>Spermatophyta</taxon>
        <taxon>Magnoliopsida</taxon>
        <taxon>eudicotyledons</taxon>
        <taxon>Gunneridae</taxon>
        <taxon>Pentapetalae</taxon>
        <taxon>rosids</taxon>
        <taxon>fabids</taxon>
        <taxon>Malpighiales</taxon>
        <taxon>Rhizophoraceae</taxon>
        <taxon>Rhizophora</taxon>
    </lineage>
</organism>
<proteinExistence type="predicted"/>
<dbReference type="AlphaFoldDB" id="A0A2P2K627"/>
<protein>
    <submittedName>
        <fullName evidence="1">Squamosa promoter-binding-like protein 9</fullName>
    </submittedName>
</protein>
<dbReference type="EMBL" id="GGEC01020697">
    <property type="protein sequence ID" value="MBX01181.1"/>
    <property type="molecule type" value="Transcribed_RNA"/>
</dbReference>
<sequence>MTDNMNRAGGILLDFSAYPRPSGRDAWLSQRSSEWVHGSQTTSTGSSLLQPWQNCSQSPPSNIYLPVSAGRTGFSSSRIPSGECFTGVNVGDSSCALSLLSNQPWGSRNRASGLEVNSFMNAEGPPMAPPTAPHDSSVNQYPSPSWVFKGNEMSSSSREMCSNLGLGQISQPLNSQFSGRVDLSQRNRRQYMEPEHSRAYDSSTIHMHWSL</sequence>
<evidence type="ECO:0000313" key="1">
    <source>
        <dbReference type="EMBL" id="MBX01181.1"/>
    </source>
</evidence>
<reference evidence="1" key="1">
    <citation type="submission" date="2018-02" db="EMBL/GenBank/DDBJ databases">
        <title>Rhizophora mucronata_Transcriptome.</title>
        <authorList>
            <person name="Meera S.P."/>
            <person name="Sreeshan A."/>
            <person name="Augustine A."/>
        </authorList>
    </citation>
    <scope>NUCLEOTIDE SEQUENCE</scope>
    <source>
        <tissue evidence="1">Leaf</tissue>
    </source>
</reference>